<evidence type="ECO:0000313" key="1">
    <source>
        <dbReference type="EMBL" id="PAV20400.1"/>
    </source>
</evidence>
<dbReference type="Proteomes" id="UP000217199">
    <property type="component" value="Unassembled WGS sequence"/>
</dbReference>
<sequence>MDVSSVSLPLEIWTRVLYWATFNPARESDSLLKIPAFDSADSSKQCRMRDEALITKRNVSLVCSEWNLLSKRFMYEDLRVRHNSWLLADLLETSGSYSYHTLGYGAYVKRISVIDNPLTGSSSRWAGKDLRRIIRCCPNLVVLSRYHNSNKVYDDHLEKYTSSSEVEEEYFDENDIDLSHIRRIDWDNGTPKNYQRTISTPPRIAWFSSTLEVLSLGGDNYFWPPSELQDLSSLTLPKVHTLRVGSLYAFGIPGVHTYNLILPALTRVILDRAEALYRLISCCLRISLQFGAQVRHVEVGSAHSRFTRGDYITQLLEVCPAVETLYYPIFYTRPLNWRVRPLGPREPRGHRQLRMVHDGDRRRDVANRFTSPYTLFKRLRRIGWHGERNFEFSLMDMYQNSTLELKLNNNNNNNTNDNNNSLEAETWIHLVNQFRTILNSFTSMQELELCGGSRLWVSLIDDPRFFQLLSGAQSRGVVFCSEDKEVALKLEETEFNFGTELMLHWISELTTTMTTTMTSEDHRYK</sequence>
<name>A0A286ULE4_9AGAM</name>
<accession>A0A286ULE4</accession>
<gene>
    <name evidence="1" type="ORF">PNOK_0302700</name>
</gene>
<keyword evidence="2" id="KW-1185">Reference proteome</keyword>
<proteinExistence type="predicted"/>
<dbReference type="EMBL" id="NBII01000003">
    <property type="protein sequence ID" value="PAV20400.1"/>
    <property type="molecule type" value="Genomic_DNA"/>
</dbReference>
<reference evidence="1 2" key="1">
    <citation type="journal article" date="2017" name="Mol. Ecol.">
        <title>Comparative and population genomic landscape of Phellinus noxius: A hypervariable fungus causing root rot in trees.</title>
        <authorList>
            <person name="Chung C.L."/>
            <person name="Lee T.J."/>
            <person name="Akiba M."/>
            <person name="Lee H.H."/>
            <person name="Kuo T.H."/>
            <person name="Liu D."/>
            <person name="Ke H.M."/>
            <person name="Yokoi T."/>
            <person name="Roa M.B."/>
            <person name="Lu M.J."/>
            <person name="Chang Y.Y."/>
            <person name="Ann P.J."/>
            <person name="Tsai J.N."/>
            <person name="Chen C.Y."/>
            <person name="Tzean S.S."/>
            <person name="Ota Y."/>
            <person name="Hattori T."/>
            <person name="Sahashi N."/>
            <person name="Liou R.F."/>
            <person name="Kikuchi T."/>
            <person name="Tsai I.J."/>
        </authorList>
    </citation>
    <scope>NUCLEOTIDE SEQUENCE [LARGE SCALE GENOMIC DNA]</scope>
    <source>
        <strain evidence="1 2">FFPRI411160</strain>
    </source>
</reference>
<comment type="caution">
    <text evidence="1">The sequence shown here is derived from an EMBL/GenBank/DDBJ whole genome shotgun (WGS) entry which is preliminary data.</text>
</comment>
<protein>
    <submittedName>
        <fullName evidence="1">Uncharacterized protein</fullName>
    </submittedName>
</protein>
<evidence type="ECO:0000313" key="2">
    <source>
        <dbReference type="Proteomes" id="UP000217199"/>
    </source>
</evidence>
<organism evidence="1 2">
    <name type="scientific">Pyrrhoderma noxium</name>
    <dbReference type="NCBI Taxonomy" id="2282107"/>
    <lineage>
        <taxon>Eukaryota</taxon>
        <taxon>Fungi</taxon>
        <taxon>Dikarya</taxon>
        <taxon>Basidiomycota</taxon>
        <taxon>Agaricomycotina</taxon>
        <taxon>Agaricomycetes</taxon>
        <taxon>Hymenochaetales</taxon>
        <taxon>Hymenochaetaceae</taxon>
        <taxon>Pyrrhoderma</taxon>
    </lineage>
</organism>
<dbReference type="AlphaFoldDB" id="A0A286ULE4"/>
<dbReference type="InParanoid" id="A0A286ULE4"/>
<dbReference type="OrthoDB" id="3256525at2759"/>